<dbReference type="EMBL" id="BDGJ01000115">
    <property type="protein sequence ID" value="GAW93079.1"/>
    <property type="molecule type" value="Genomic_DNA"/>
</dbReference>
<accession>A0A1Z5HU63</accession>
<sequence>MEEKMALFNKPRIVSVSRRTDIPAFYGEWFMQRVRKGWTLSHNPFSHRVLRVSLRPEDVGAFVFWSKNFAPFLPYLAELKTLGYKMTFLYTLTGLPGVFEGRVPDAEVTVSTFRAISKMFSPRHIQWRYDPILLTSVTDEKFHLRRFRDLCRRLGGYTTRCYISFVNLYPKVERRLQALEKKGVKLLSVPEAEQAALAQRLAEIAAEHGIELYSCCNDHLVGGWVKKARCVDAELLAALFGLEVGLYRIKPTRKQCGCYESVDIGTYDTCPHGCIYCYANAGSKAGKNYLHHGPNSPALISRGNSLMDTTSD</sequence>
<protein>
    <recommendedName>
        <fullName evidence="3">DNA repair photolyase</fullName>
    </recommendedName>
</protein>
<evidence type="ECO:0000313" key="1">
    <source>
        <dbReference type="EMBL" id="GAW93079.1"/>
    </source>
</evidence>
<dbReference type="Proteomes" id="UP000197032">
    <property type="component" value="Unassembled WGS sequence"/>
</dbReference>
<name>A0A1Z5HU63_9FIRM</name>
<evidence type="ECO:0008006" key="3">
    <source>
        <dbReference type="Google" id="ProtNLM"/>
    </source>
</evidence>
<keyword evidence="2" id="KW-1185">Reference proteome</keyword>
<reference evidence="2" key="1">
    <citation type="journal article" date="2017" name="Appl. Environ. Microbiol.">
        <title>Genomic analysis of Calderihabitans maritimus KKC1, a thermophilic hydrogenogenic carboxydotrophic bacterium isolated from marine sediment.</title>
        <authorList>
            <person name="Omae K."/>
            <person name="Yoneda Y."/>
            <person name="Fukuyama Y."/>
            <person name="Yoshida T."/>
            <person name="Sako Y."/>
        </authorList>
    </citation>
    <scope>NUCLEOTIDE SEQUENCE [LARGE SCALE GENOMIC DNA]</scope>
    <source>
        <strain evidence="2">KKC1</strain>
    </source>
</reference>
<proteinExistence type="predicted"/>
<dbReference type="Pfam" id="PF08902">
    <property type="entry name" value="DUF1848"/>
    <property type="match status" value="1"/>
</dbReference>
<gene>
    <name evidence="1" type="ORF">KKC1_22200</name>
</gene>
<evidence type="ECO:0000313" key="2">
    <source>
        <dbReference type="Proteomes" id="UP000197032"/>
    </source>
</evidence>
<dbReference type="InterPro" id="IPR014998">
    <property type="entry name" value="DUF1848"/>
</dbReference>
<comment type="caution">
    <text evidence="1">The sequence shown here is derived from an EMBL/GenBank/DDBJ whole genome shotgun (WGS) entry which is preliminary data.</text>
</comment>
<organism evidence="1 2">
    <name type="scientific">Calderihabitans maritimus</name>
    <dbReference type="NCBI Taxonomy" id="1246530"/>
    <lineage>
        <taxon>Bacteria</taxon>
        <taxon>Bacillati</taxon>
        <taxon>Bacillota</taxon>
        <taxon>Clostridia</taxon>
        <taxon>Neomoorellales</taxon>
        <taxon>Calderihabitantaceae</taxon>
        <taxon>Calderihabitans</taxon>
    </lineage>
</organism>
<dbReference type="OrthoDB" id="9771212at2"/>
<dbReference type="AlphaFoldDB" id="A0A1Z5HU63"/>